<feature type="coiled-coil region" evidence="1">
    <location>
        <begin position="171"/>
        <end position="251"/>
    </location>
</feature>
<name>A0A2H0KPX6_9BACT</name>
<dbReference type="Pfam" id="PF01551">
    <property type="entry name" value="Peptidase_M23"/>
    <property type="match status" value="1"/>
</dbReference>
<dbReference type="InterPro" id="IPR016047">
    <property type="entry name" value="M23ase_b-sheet_dom"/>
</dbReference>
<organism evidence="3 4">
    <name type="scientific">Candidatus Portnoybacteria bacterium CG11_big_fil_rev_8_21_14_0_20_44_10</name>
    <dbReference type="NCBI Taxonomy" id="1974818"/>
    <lineage>
        <taxon>Bacteria</taxon>
        <taxon>Candidatus Portnoyibacteriota</taxon>
    </lineage>
</organism>
<dbReference type="AlphaFoldDB" id="A0A2H0KPX6"/>
<dbReference type="CDD" id="cd12797">
    <property type="entry name" value="M23_peptidase"/>
    <property type="match status" value="1"/>
</dbReference>
<evidence type="ECO:0000313" key="4">
    <source>
        <dbReference type="Proteomes" id="UP000231550"/>
    </source>
</evidence>
<dbReference type="PANTHER" id="PTHR21666:SF270">
    <property type="entry name" value="MUREIN HYDROLASE ACTIVATOR ENVC"/>
    <property type="match status" value="1"/>
</dbReference>
<feature type="domain" description="M23ase beta-sheet core" evidence="2">
    <location>
        <begin position="296"/>
        <end position="386"/>
    </location>
</feature>
<dbReference type="Proteomes" id="UP000231550">
    <property type="component" value="Unassembled WGS sequence"/>
</dbReference>
<dbReference type="EMBL" id="PCVN01000086">
    <property type="protein sequence ID" value="PIQ74211.1"/>
    <property type="molecule type" value="Genomic_DNA"/>
</dbReference>
<dbReference type="PANTHER" id="PTHR21666">
    <property type="entry name" value="PEPTIDASE-RELATED"/>
    <property type="match status" value="1"/>
</dbReference>
<dbReference type="InterPro" id="IPR011055">
    <property type="entry name" value="Dup_hybrid_motif"/>
</dbReference>
<reference evidence="3 4" key="1">
    <citation type="submission" date="2017-09" db="EMBL/GenBank/DDBJ databases">
        <title>Depth-based differentiation of microbial function through sediment-hosted aquifers and enrichment of novel symbionts in the deep terrestrial subsurface.</title>
        <authorList>
            <person name="Probst A.J."/>
            <person name="Ladd B."/>
            <person name="Jarett J.K."/>
            <person name="Geller-Mcgrath D.E."/>
            <person name="Sieber C.M."/>
            <person name="Emerson J.B."/>
            <person name="Anantharaman K."/>
            <person name="Thomas B.C."/>
            <person name="Malmstrom R."/>
            <person name="Stieglmeier M."/>
            <person name="Klingl A."/>
            <person name="Woyke T."/>
            <person name="Ryan C.M."/>
            <person name="Banfield J.F."/>
        </authorList>
    </citation>
    <scope>NUCLEOTIDE SEQUENCE [LARGE SCALE GENOMIC DNA]</scope>
    <source>
        <strain evidence="3">CG11_big_fil_rev_8_21_14_0_20_44_10</strain>
    </source>
</reference>
<dbReference type="Gene3D" id="2.70.70.10">
    <property type="entry name" value="Glucose Permease (Domain IIA)"/>
    <property type="match status" value="1"/>
</dbReference>
<dbReference type="InterPro" id="IPR050570">
    <property type="entry name" value="Cell_wall_metabolism_enzyme"/>
</dbReference>
<accession>A0A2H0KPX6</accession>
<protein>
    <recommendedName>
        <fullName evidence="2">M23ase beta-sheet core domain-containing protein</fullName>
    </recommendedName>
</protein>
<dbReference type="GO" id="GO:0004222">
    <property type="term" value="F:metalloendopeptidase activity"/>
    <property type="evidence" value="ECO:0007669"/>
    <property type="project" value="TreeGrafter"/>
</dbReference>
<evidence type="ECO:0000259" key="2">
    <source>
        <dbReference type="Pfam" id="PF01551"/>
    </source>
</evidence>
<proteinExistence type="predicted"/>
<sequence>MRNHLFQIAIIFSIFTLISVLFAGSGQAGLIEDMQTQIQNRQAQIKQLEEQVAKLQGAIKNNQGQQSTLKKQITLLDSQINQLEFEIKLTRAQISKANLEIESLNNEIQTKEDEIVVNKNYLTNAVRVINEYDQKAPVEIILENDSFSDLLNQLEYVENLQGSIQEKLAGIKTLKIQLSDAAEQQQAYKNNLELLNEQLTGKNLALNSQEEDKQDLLVTTKNQERKYQSQLQTVQQQQKEIEKEIYTLEDRLRMTIDPNSIPPAQKGILNWPVNNVITQTYGPTSQTGFVNDVYSFHNGIDLRAAIGTPIRAAADGIISGVGDDGKYAYGKWITINHQNGLTTLYGHFSVQKVSVGKQVKRGEIIGYSGNTGFTTGPHLHFTVYATNTFRIESRWYGLLPAGGSINPLNYLE</sequence>
<evidence type="ECO:0000313" key="3">
    <source>
        <dbReference type="EMBL" id="PIQ74211.1"/>
    </source>
</evidence>
<feature type="coiled-coil region" evidence="1">
    <location>
        <begin position="31"/>
        <end position="114"/>
    </location>
</feature>
<gene>
    <name evidence="3" type="ORF">COV85_03410</name>
</gene>
<comment type="caution">
    <text evidence="3">The sequence shown here is derived from an EMBL/GenBank/DDBJ whole genome shotgun (WGS) entry which is preliminary data.</text>
</comment>
<evidence type="ECO:0000256" key="1">
    <source>
        <dbReference type="SAM" id="Coils"/>
    </source>
</evidence>
<dbReference type="SUPFAM" id="SSF51261">
    <property type="entry name" value="Duplicated hybrid motif"/>
    <property type="match status" value="1"/>
</dbReference>
<keyword evidence="1" id="KW-0175">Coiled coil</keyword>
<dbReference type="Gene3D" id="6.10.250.3150">
    <property type="match status" value="1"/>
</dbReference>